<comment type="similarity">
    <text evidence="1">Belongs to the CdaR family.</text>
</comment>
<dbReference type="EMBL" id="MKIE01000002">
    <property type="protein sequence ID" value="OHW62716.1"/>
    <property type="molecule type" value="Genomic_DNA"/>
</dbReference>
<dbReference type="InterPro" id="IPR041522">
    <property type="entry name" value="CdaR_GGDEF"/>
</dbReference>
<sequence length="541" mass="61991">MGITVREMLELEYFKDFKVIAGHRGIDRQIQGVAVLDAPDGFKWTKGKELVISSGYIFSQQPETLEKYALEGPIDRIAGLGIKVDRYMKEIPKVVIEAFEKKGTPLIWIPNEPAWMDVVNQLNVLVMNNSIKRFKIGAINPMNYSNLTYESRKIDKILSHIEDEMGFPAMVYDLTSDKHYYSSSRFNEISEGIETSEFWSPGLEHTVEVLCDNLNIVRYKVKSESYSQPYSWITVPITVGDEKKAYFVIVEADDTMDYFDQFVLRIGFLLLQSLYEQMLVAQSIKDLGVEKFVSDIISKNLEGEEQISKRAAEVGLDTSKESIIVAVRQRGGDVNLSSYRDEIQSVAVNTIRKIGGRAVITLDGVCVLIFPLDEKSTAEKGLEQIFNGLEEFESRFKKKEASADFVFGVSDIPDRITNIRRNYERAVQSVKMGCIIYPDRKRISYSELGLFAWMDVKEDELDIMLKSIDRLIESDTDGELLDTLRVYLECQMNYSLTSKKIFVHINTVRKRVARISELISFDLDEPTNRLKLEMVLKFLQR</sequence>
<evidence type="ECO:0000259" key="4">
    <source>
        <dbReference type="Pfam" id="PF17853"/>
    </source>
</evidence>
<evidence type="ECO:0000256" key="1">
    <source>
        <dbReference type="ARBA" id="ARBA00006754"/>
    </source>
</evidence>
<dbReference type="Pfam" id="PF17853">
    <property type="entry name" value="GGDEF_2"/>
    <property type="match status" value="1"/>
</dbReference>
<dbReference type="PANTHER" id="PTHR33744:SF1">
    <property type="entry name" value="DNA-BINDING TRANSCRIPTIONAL ACTIVATOR ADER"/>
    <property type="match status" value="1"/>
</dbReference>
<dbReference type="RefSeq" id="WP_071061370.1">
    <property type="nucleotide sequence ID" value="NZ_MKIE01000002.1"/>
</dbReference>
<dbReference type="Gene3D" id="1.10.10.2840">
    <property type="entry name" value="PucR C-terminal helix-turn-helix domain"/>
    <property type="match status" value="1"/>
</dbReference>
<dbReference type="STRING" id="39480.EUAN_05000"/>
<feature type="domain" description="Purine catabolism PurC-like" evidence="2">
    <location>
        <begin position="7"/>
        <end position="122"/>
    </location>
</feature>
<dbReference type="OrthoDB" id="143422at2"/>
<reference evidence="5 6" key="1">
    <citation type="submission" date="2016-09" db="EMBL/GenBank/DDBJ databases">
        <title>Genome sequence of Eubacterium angustum.</title>
        <authorList>
            <person name="Poehlein A."/>
            <person name="Daniel R."/>
        </authorList>
    </citation>
    <scope>NUCLEOTIDE SEQUENCE [LARGE SCALE GENOMIC DNA]</scope>
    <source>
        <strain evidence="5 6">DSM 1989</strain>
    </source>
</reference>
<dbReference type="InterPro" id="IPR051448">
    <property type="entry name" value="CdaR-like_regulators"/>
</dbReference>
<evidence type="ECO:0000313" key="5">
    <source>
        <dbReference type="EMBL" id="OHW62716.1"/>
    </source>
</evidence>
<evidence type="ECO:0000313" key="6">
    <source>
        <dbReference type="Proteomes" id="UP000180254"/>
    </source>
</evidence>
<gene>
    <name evidence="5" type="primary">pucR_1</name>
    <name evidence="5" type="ORF">EUAN_05000</name>
</gene>
<dbReference type="InterPro" id="IPR012914">
    <property type="entry name" value="PucR_dom"/>
</dbReference>
<dbReference type="Pfam" id="PF13556">
    <property type="entry name" value="HTH_30"/>
    <property type="match status" value="1"/>
</dbReference>
<comment type="caution">
    <text evidence="5">The sequence shown here is derived from an EMBL/GenBank/DDBJ whole genome shotgun (WGS) entry which is preliminary data.</text>
</comment>
<protein>
    <submittedName>
        <fullName evidence="5">Purine catabolism regulatory protein</fullName>
    </submittedName>
</protein>
<dbReference type="PANTHER" id="PTHR33744">
    <property type="entry name" value="CARBOHYDRATE DIACID REGULATOR"/>
    <property type="match status" value="1"/>
</dbReference>
<dbReference type="InterPro" id="IPR025736">
    <property type="entry name" value="PucR_C-HTH_dom"/>
</dbReference>
<feature type="domain" description="CdaR GGDEF-like" evidence="4">
    <location>
        <begin position="304"/>
        <end position="430"/>
    </location>
</feature>
<keyword evidence="6" id="KW-1185">Reference proteome</keyword>
<dbReference type="Pfam" id="PF07905">
    <property type="entry name" value="PucR"/>
    <property type="match status" value="1"/>
</dbReference>
<evidence type="ECO:0000259" key="3">
    <source>
        <dbReference type="Pfam" id="PF13556"/>
    </source>
</evidence>
<name>A0A1S1V7X4_9FIRM</name>
<dbReference type="AlphaFoldDB" id="A0A1S1V7X4"/>
<feature type="domain" description="PucR C-terminal helix-turn-helix" evidence="3">
    <location>
        <begin position="480"/>
        <end position="537"/>
    </location>
</feature>
<evidence type="ECO:0000259" key="2">
    <source>
        <dbReference type="Pfam" id="PF07905"/>
    </source>
</evidence>
<accession>A0A1S1V7X4</accession>
<proteinExistence type="inferred from homology"/>
<dbReference type="InterPro" id="IPR042070">
    <property type="entry name" value="PucR_C-HTH_sf"/>
</dbReference>
<organism evidence="5 6">
    <name type="scientific">Andreesenia angusta</name>
    <dbReference type="NCBI Taxonomy" id="39480"/>
    <lineage>
        <taxon>Bacteria</taxon>
        <taxon>Bacillati</taxon>
        <taxon>Bacillota</taxon>
        <taxon>Tissierellia</taxon>
        <taxon>Tissierellales</taxon>
        <taxon>Gottschalkiaceae</taxon>
        <taxon>Andreesenia</taxon>
    </lineage>
</organism>
<dbReference type="Proteomes" id="UP000180254">
    <property type="component" value="Unassembled WGS sequence"/>
</dbReference>